<dbReference type="InterPro" id="IPR011262">
    <property type="entry name" value="DNA-dir_RNA_pol_insert"/>
</dbReference>
<comment type="similarity">
    <text evidence="2">Belongs to the RNA polymerase alpha chain family.</text>
</comment>
<dbReference type="EMBL" id="HQ700713">
    <property type="protein sequence ID" value="AEH05393.1"/>
    <property type="molecule type" value="Genomic_DNA"/>
</dbReference>
<sequence length="506" mass="58102">MNVKFNFVNETKKQPQSNNGSENKTDLRKSINTFPQSVFKNSILVSCKESVMENRRSFYGKYYIGPLEVGQGLTLANALRRSLLSELTGLAITSVEIEGVSHEYSTIKGVHDSVLDILLNLKQIILKSKVLVKRPQTGYIHFQGPGVLRAQDIYLPSSIQCVDPEQYIATLSDNGLLKMKLVIRQGKNYVVQTPSAVKTEPLQNTDKKKEFINFLESKIDLNKFLLNSMLAKKENKELDNLIKKRQKGKKPFDKSVTTNSFSIKLKSTKNTKLERSVNQIFEKIKTKKLFAILFKKYLFSVLFSEFLSNVNNFSMNDSTTDLISKNTSNTKSLVIDAVFMPVTKVNYILEENHQKLFNEQNLVDLQSFKNTQMDIQEIIESIENPEQNMEIKSLSLEKKTNKNSFWSLFTEDLNSSLTNIRPSLEEEKYFENYNKSPKEMIILEIWTNGSILPSTALKQAAKKLLTLFIKFKRAKLMNSTFFKTKSNYEQTINTLNQRKKTSKDNN</sequence>
<proteinExistence type="inferred from homology"/>
<dbReference type="FunFam" id="2.170.120.12:FF:000001">
    <property type="entry name" value="DNA-directed RNA polymerase subunit alpha"/>
    <property type="match status" value="1"/>
</dbReference>
<evidence type="ECO:0000256" key="7">
    <source>
        <dbReference type="ARBA" id="ARBA00023163"/>
    </source>
</evidence>
<dbReference type="CDD" id="cd06928">
    <property type="entry name" value="RNAP_alpha_NTD"/>
    <property type="match status" value="1"/>
</dbReference>
<evidence type="ECO:0000256" key="6">
    <source>
        <dbReference type="ARBA" id="ARBA00022695"/>
    </source>
</evidence>
<dbReference type="AlphaFoldDB" id="F8SYE2"/>
<feature type="domain" description="DNA-directed RNA polymerase RpoA/D/Rpb3-type" evidence="11">
    <location>
        <begin position="59"/>
        <end position="244"/>
    </location>
</feature>
<keyword evidence="12" id="KW-0150">Chloroplast</keyword>
<dbReference type="Gene3D" id="2.170.120.12">
    <property type="entry name" value="DNA-directed RNA polymerase, insert domain"/>
    <property type="match status" value="1"/>
</dbReference>
<evidence type="ECO:0000256" key="1">
    <source>
        <dbReference type="ARBA" id="ARBA00004026"/>
    </source>
</evidence>
<keyword evidence="6" id="KW-0548">Nucleotidyltransferase</keyword>
<keyword evidence="5" id="KW-0808">Transferase</keyword>
<reference evidence="12" key="1">
    <citation type="submission" date="2010-12" db="EMBL/GenBank/DDBJ databases">
        <authorList>
            <person name="Brouard J.-S."/>
            <person name="Otis C."/>
            <person name="Lemieux C."/>
            <person name="Turmel M."/>
        </authorList>
    </citation>
    <scope>NUCLEOTIDE SEQUENCE</scope>
</reference>
<dbReference type="SUPFAM" id="SSF55257">
    <property type="entry name" value="RBP11-like subunits of RNA polymerase"/>
    <property type="match status" value="1"/>
</dbReference>
<protein>
    <recommendedName>
        <fullName evidence="3">DNA-directed RNA polymerase</fullName>
        <ecNumber evidence="3">2.7.7.6</ecNumber>
    </recommendedName>
    <alternativeName>
        <fullName evidence="8">Plastid-encoded RNA polymerase subunit alpha</fullName>
    </alternativeName>
</protein>
<dbReference type="InterPro" id="IPR036643">
    <property type="entry name" value="RNApol_insert_sf"/>
</dbReference>
<geneLocation type="chloroplast" evidence="12"/>
<evidence type="ECO:0000313" key="12">
    <source>
        <dbReference type="EMBL" id="AEH05393.1"/>
    </source>
</evidence>
<dbReference type="Pfam" id="PF01193">
    <property type="entry name" value="RNA_pol_L"/>
    <property type="match status" value="1"/>
</dbReference>
<dbReference type="GO" id="GO:0003899">
    <property type="term" value="F:DNA-directed RNA polymerase activity"/>
    <property type="evidence" value="ECO:0007669"/>
    <property type="project" value="UniProtKB-EC"/>
</dbReference>
<dbReference type="SMART" id="SM00662">
    <property type="entry name" value="RPOLD"/>
    <property type="match status" value="1"/>
</dbReference>
<name>F8SYE2_9CHLO</name>
<dbReference type="Pfam" id="PF01000">
    <property type="entry name" value="RNA_pol_A_bac"/>
    <property type="match status" value="1"/>
</dbReference>
<keyword evidence="7" id="KW-0804">Transcription</keyword>
<gene>
    <name evidence="12" type="primary">rpoA</name>
</gene>
<evidence type="ECO:0000259" key="11">
    <source>
        <dbReference type="SMART" id="SM00662"/>
    </source>
</evidence>
<dbReference type="GO" id="GO:0005737">
    <property type="term" value="C:cytoplasm"/>
    <property type="evidence" value="ECO:0007669"/>
    <property type="project" value="UniProtKB-ARBA"/>
</dbReference>
<evidence type="ECO:0000256" key="8">
    <source>
        <dbReference type="ARBA" id="ARBA00031776"/>
    </source>
</evidence>
<evidence type="ECO:0000256" key="5">
    <source>
        <dbReference type="ARBA" id="ARBA00022679"/>
    </source>
</evidence>
<keyword evidence="12" id="KW-0934">Plastid</keyword>
<evidence type="ECO:0000256" key="9">
    <source>
        <dbReference type="ARBA" id="ARBA00048552"/>
    </source>
</evidence>
<dbReference type="SUPFAM" id="SSF56553">
    <property type="entry name" value="Insert subdomain of RNA polymerase alpha subunit"/>
    <property type="match status" value="1"/>
</dbReference>
<accession>F8SYE2</accession>
<dbReference type="Gene3D" id="3.30.1360.10">
    <property type="entry name" value="RNA polymerase, RBP11-like subunit"/>
    <property type="match status" value="1"/>
</dbReference>
<dbReference type="EC" id="2.7.7.6" evidence="3"/>
<comment type="catalytic activity">
    <reaction evidence="9">
        <text>RNA(n) + a ribonucleoside 5'-triphosphate = RNA(n+1) + diphosphate</text>
        <dbReference type="Rhea" id="RHEA:21248"/>
        <dbReference type="Rhea" id="RHEA-COMP:14527"/>
        <dbReference type="Rhea" id="RHEA-COMP:17342"/>
        <dbReference type="ChEBI" id="CHEBI:33019"/>
        <dbReference type="ChEBI" id="CHEBI:61557"/>
        <dbReference type="ChEBI" id="CHEBI:140395"/>
        <dbReference type="EC" id="2.7.7.6"/>
    </reaction>
</comment>
<dbReference type="RefSeq" id="YP_004581353.1">
    <property type="nucleotide sequence ID" value="NC_015645.1"/>
</dbReference>
<evidence type="ECO:0000256" key="4">
    <source>
        <dbReference type="ARBA" id="ARBA00022478"/>
    </source>
</evidence>
<dbReference type="InterPro" id="IPR011263">
    <property type="entry name" value="DNA-dir_RNA_pol_RpoA/D/Rpb3"/>
</dbReference>
<keyword evidence="4" id="KW-0240">DNA-directed RNA polymerase</keyword>
<dbReference type="GO" id="GO:0000428">
    <property type="term" value="C:DNA-directed RNA polymerase complex"/>
    <property type="evidence" value="ECO:0007669"/>
    <property type="project" value="UniProtKB-KW"/>
</dbReference>
<evidence type="ECO:0000256" key="3">
    <source>
        <dbReference type="ARBA" id="ARBA00012418"/>
    </source>
</evidence>
<evidence type="ECO:0000256" key="2">
    <source>
        <dbReference type="ARBA" id="ARBA00007123"/>
    </source>
</evidence>
<organism evidence="12">
    <name type="scientific">Schizomeris leibleinii</name>
    <dbReference type="NCBI Taxonomy" id="104533"/>
    <lineage>
        <taxon>Eukaryota</taxon>
        <taxon>Viridiplantae</taxon>
        <taxon>Chlorophyta</taxon>
        <taxon>core chlorophytes</taxon>
        <taxon>Chlorophyceae</taxon>
        <taxon>OCC clade</taxon>
        <taxon>Chaetophorales</taxon>
        <taxon>Schizomeridaceae</taxon>
        <taxon>Schizomeris</taxon>
    </lineage>
</organism>
<dbReference type="GO" id="GO:0006351">
    <property type="term" value="P:DNA-templated transcription"/>
    <property type="evidence" value="ECO:0007669"/>
    <property type="project" value="InterPro"/>
</dbReference>
<reference evidence="12" key="2">
    <citation type="journal article" date="2011" name="Genome Biol. Evol.">
        <title>The chloroplast genome of the green alga Schizomeris leibleinii (Chlorophyceae) provides evidence for bidirectional DNA replication from a single origin in the chaetophorales.</title>
        <authorList>
            <person name="Brouard J.S."/>
            <person name="Otis C."/>
            <person name="Lemieux C."/>
            <person name="Turmel M."/>
        </authorList>
    </citation>
    <scope>NUCLEOTIDE SEQUENCE</scope>
</reference>
<comment type="function">
    <text evidence="1">DNA-dependent RNA polymerase catalyzes the transcription of DNA into RNA using the four ribonucleoside triphosphates as substrates.</text>
</comment>
<feature type="region of interest" description="Disordered" evidence="10">
    <location>
        <begin position="1"/>
        <end position="27"/>
    </location>
</feature>
<evidence type="ECO:0000256" key="10">
    <source>
        <dbReference type="SAM" id="MobiDB-lite"/>
    </source>
</evidence>
<dbReference type="InterPro" id="IPR036603">
    <property type="entry name" value="RBP11-like"/>
</dbReference>
<dbReference type="GeneID" id="10751813"/>
<dbReference type="GO" id="GO:0046983">
    <property type="term" value="F:protein dimerization activity"/>
    <property type="evidence" value="ECO:0007669"/>
    <property type="project" value="InterPro"/>
</dbReference>